<evidence type="ECO:0000313" key="1">
    <source>
        <dbReference type="EMBL" id="TDQ01246.1"/>
    </source>
</evidence>
<sequence>MTGPTTTTYDELKNKQSELIRKALEGSIFIASDTAPLPTTLTAGADSQLLPLPEGYTDIGWVDKGDGATWSRSVDTSDVESWGAVEPTRRDITKQTDGLKFVAQETKRQTLELYEGIDLSSVVPDPTTGEVTFDRPSRPSTKYYRVFGLFVDGAGVDTIYVAKVLPKANVTDRGEQKWTDSDTPVGYDVTLTANYDEVTGTAIRYFFGGPGWKSLLTQMDFATA</sequence>
<evidence type="ECO:0008006" key="3">
    <source>
        <dbReference type="Google" id="ProtNLM"/>
    </source>
</evidence>
<dbReference type="AlphaFoldDB" id="A0A4R6SIN3"/>
<accession>A0A4R6SIN3</accession>
<reference evidence="1 2" key="1">
    <citation type="submission" date="2019-03" db="EMBL/GenBank/DDBJ databases">
        <title>Genomic Encyclopedia of Type Strains, Phase IV (KMG-IV): sequencing the most valuable type-strain genomes for metagenomic binning, comparative biology and taxonomic classification.</title>
        <authorList>
            <person name="Goeker M."/>
        </authorList>
    </citation>
    <scope>NUCLEOTIDE SEQUENCE [LARGE SCALE GENOMIC DNA]</scope>
    <source>
        <strain evidence="1 2">DSM 45361</strain>
    </source>
</reference>
<dbReference type="RefSeq" id="WP_133849844.1">
    <property type="nucleotide sequence ID" value="NZ_SNXZ01000002.1"/>
</dbReference>
<protein>
    <recommendedName>
        <fullName evidence="3">Major tail protein</fullName>
    </recommendedName>
</protein>
<keyword evidence="2" id="KW-1185">Reference proteome</keyword>
<organism evidence="1 2">
    <name type="scientific">Labedaea rhizosphaerae</name>
    <dbReference type="NCBI Taxonomy" id="598644"/>
    <lineage>
        <taxon>Bacteria</taxon>
        <taxon>Bacillati</taxon>
        <taxon>Actinomycetota</taxon>
        <taxon>Actinomycetes</taxon>
        <taxon>Pseudonocardiales</taxon>
        <taxon>Pseudonocardiaceae</taxon>
        <taxon>Labedaea</taxon>
    </lineage>
</organism>
<dbReference type="InterPro" id="IPR058154">
    <property type="entry name" value="Bxb1_TTP-like"/>
</dbReference>
<dbReference type="Pfam" id="PF25681">
    <property type="entry name" value="Phage_TTP_17"/>
    <property type="match status" value="1"/>
</dbReference>
<name>A0A4R6SIN3_LABRH</name>
<evidence type="ECO:0000313" key="2">
    <source>
        <dbReference type="Proteomes" id="UP000295444"/>
    </source>
</evidence>
<proteinExistence type="predicted"/>
<dbReference type="OrthoDB" id="4966244at2"/>
<gene>
    <name evidence="1" type="ORF">EV186_1021114</name>
</gene>
<dbReference type="Proteomes" id="UP000295444">
    <property type="component" value="Unassembled WGS sequence"/>
</dbReference>
<comment type="caution">
    <text evidence="1">The sequence shown here is derived from an EMBL/GenBank/DDBJ whole genome shotgun (WGS) entry which is preliminary data.</text>
</comment>
<dbReference type="EMBL" id="SNXZ01000002">
    <property type="protein sequence ID" value="TDQ01246.1"/>
    <property type="molecule type" value="Genomic_DNA"/>
</dbReference>